<evidence type="ECO:0000313" key="9">
    <source>
        <dbReference type="EMBL" id="OAI04422.1"/>
    </source>
</evidence>
<dbReference type="PROSITE" id="PS01261">
    <property type="entry name" value="UPF0020"/>
    <property type="match status" value="1"/>
</dbReference>
<comment type="function">
    <text evidence="6">Specifically methylates the guanine in position 2445 (m2G2445) and the guanine in position 2069 (m7G2069) of 23S rRNA.</text>
</comment>
<dbReference type="SMART" id="SM00981">
    <property type="entry name" value="THUMP"/>
    <property type="match status" value="1"/>
</dbReference>
<dbReference type="GO" id="GO:0052915">
    <property type="term" value="F:23S rRNA (guanine(2445)-N(2))-methyltransferase activity"/>
    <property type="evidence" value="ECO:0007669"/>
    <property type="project" value="UniProtKB-UniRule"/>
</dbReference>
<dbReference type="PANTHER" id="PTHR47313">
    <property type="entry name" value="RIBOSOMAL RNA LARGE SUBUNIT METHYLTRANSFERASE K/L"/>
    <property type="match status" value="1"/>
</dbReference>
<dbReference type="InterPro" id="IPR019614">
    <property type="entry name" value="SAM-dep_methyl-trfase"/>
</dbReference>
<evidence type="ECO:0000256" key="4">
    <source>
        <dbReference type="ARBA" id="ARBA00022679"/>
    </source>
</evidence>
<evidence type="ECO:0000256" key="6">
    <source>
        <dbReference type="HAMAP-Rule" id="MF_01858"/>
    </source>
</evidence>
<feature type="domain" description="THUMP" evidence="8">
    <location>
        <begin position="45"/>
        <end position="157"/>
    </location>
</feature>
<keyword evidence="2 6" id="KW-0698">rRNA processing</keyword>
<comment type="catalytic activity">
    <reaction evidence="6">
        <text>guanosine(2069) in 23S rRNA + S-adenosyl-L-methionine = N(2)-methylguanosine(2069) in 23S rRNA + S-adenosyl-L-homocysteine + H(+)</text>
        <dbReference type="Rhea" id="RHEA:43772"/>
        <dbReference type="Rhea" id="RHEA-COMP:10688"/>
        <dbReference type="Rhea" id="RHEA-COMP:10689"/>
        <dbReference type="ChEBI" id="CHEBI:15378"/>
        <dbReference type="ChEBI" id="CHEBI:57856"/>
        <dbReference type="ChEBI" id="CHEBI:59789"/>
        <dbReference type="ChEBI" id="CHEBI:74269"/>
        <dbReference type="ChEBI" id="CHEBI:74481"/>
        <dbReference type="EC" id="2.1.1.264"/>
    </reaction>
</comment>
<dbReference type="EC" id="2.1.1.264" evidence="6"/>
<dbReference type="SUPFAM" id="SSF53335">
    <property type="entry name" value="S-adenosyl-L-methionine-dependent methyltransferases"/>
    <property type="match status" value="2"/>
</dbReference>
<comment type="subcellular location">
    <subcellularLocation>
        <location evidence="6">Cytoplasm</location>
    </subcellularLocation>
</comment>
<dbReference type="Gene3D" id="3.40.50.150">
    <property type="entry name" value="Vaccinia Virus protein VP39"/>
    <property type="match status" value="2"/>
</dbReference>
<evidence type="ECO:0000259" key="8">
    <source>
        <dbReference type="PROSITE" id="PS51165"/>
    </source>
</evidence>
<dbReference type="PANTHER" id="PTHR47313:SF1">
    <property type="entry name" value="RIBOSOMAL RNA LARGE SUBUNIT METHYLTRANSFERASE K_L"/>
    <property type="match status" value="1"/>
</dbReference>
<dbReference type="PIRSF" id="PIRSF037618">
    <property type="entry name" value="RNA_Mtase_bacteria_prd"/>
    <property type="match status" value="1"/>
</dbReference>
<dbReference type="InterPro" id="IPR017244">
    <property type="entry name" value="23SrRNA_methyltr_KL"/>
</dbReference>
<evidence type="ECO:0000256" key="2">
    <source>
        <dbReference type="ARBA" id="ARBA00022552"/>
    </source>
</evidence>
<evidence type="ECO:0000256" key="3">
    <source>
        <dbReference type="ARBA" id="ARBA00022603"/>
    </source>
</evidence>
<dbReference type="PROSITE" id="PS00092">
    <property type="entry name" value="N6_MTASE"/>
    <property type="match status" value="1"/>
</dbReference>
<dbReference type="InterPro" id="IPR002052">
    <property type="entry name" value="DNA_methylase_N6_adenine_CS"/>
</dbReference>
<dbReference type="GO" id="GO:0003723">
    <property type="term" value="F:RNA binding"/>
    <property type="evidence" value="ECO:0007669"/>
    <property type="project" value="UniProtKB-UniRule"/>
</dbReference>
<name>A0A177MFJ0_METMH</name>
<reference evidence="9 10" key="1">
    <citation type="submission" date="2016-03" db="EMBL/GenBank/DDBJ databases">
        <authorList>
            <person name="Ploux O."/>
        </authorList>
    </citation>
    <scope>NUCLEOTIDE SEQUENCE [LARGE SCALE GENOMIC DNA]</scope>
    <source>
        <strain evidence="9 10">R-45363</strain>
    </source>
</reference>
<dbReference type="Gene3D" id="3.30.2130.30">
    <property type="match status" value="1"/>
</dbReference>
<keyword evidence="5 6" id="KW-0949">S-adenosyl-L-methionine</keyword>
<dbReference type="GO" id="GO:0005737">
    <property type="term" value="C:cytoplasm"/>
    <property type="evidence" value="ECO:0007669"/>
    <property type="project" value="UniProtKB-SubCell"/>
</dbReference>
<keyword evidence="4 6" id="KW-0808">Transferase</keyword>
<dbReference type="InterPro" id="IPR054170">
    <property type="entry name" value="RlmL_1st"/>
</dbReference>
<dbReference type="EMBL" id="LUUG01000071">
    <property type="protein sequence ID" value="OAI04422.1"/>
    <property type="molecule type" value="Genomic_DNA"/>
</dbReference>
<keyword evidence="7" id="KW-0694">RNA-binding</keyword>
<evidence type="ECO:0000256" key="1">
    <source>
        <dbReference type="ARBA" id="ARBA00022490"/>
    </source>
</evidence>
<comment type="catalytic activity">
    <reaction evidence="6">
        <text>guanosine(2445) in 23S rRNA + S-adenosyl-L-methionine = N(2)-methylguanosine(2445) in 23S rRNA + S-adenosyl-L-homocysteine + H(+)</text>
        <dbReference type="Rhea" id="RHEA:42740"/>
        <dbReference type="Rhea" id="RHEA-COMP:10215"/>
        <dbReference type="Rhea" id="RHEA-COMP:10216"/>
        <dbReference type="ChEBI" id="CHEBI:15378"/>
        <dbReference type="ChEBI" id="CHEBI:57856"/>
        <dbReference type="ChEBI" id="CHEBI:59789"/>
        <dbReference type="ChEBI" id="CHEBI:74269"/>
        <dbReference type="ChEBI" id="CHEBI:74481"/>
        <dbReference type="EC" id="2.1.1.173"/>
    </reaction>
</comment>
<dbReference type="Pfam" id="PF22020">
    <property type="entry name" value="RlmL_1st"/>
    <property type="match status" value="1"/>
</dbReference>
<dbReference type="OrthoDB" id="9809404at2"/>
<keyword evidence="3 6" id="KW-0489">Methyltransferase</keyword>
<evidence type="ECO:0000256" key="7">
    <source>
        <dbReference type="PROSITE-ProRule" id="PRU00529"/>
    </source>
</evidence>
<evidence type="ECO:0000313" key="10">
    <source>
        <dbReference type="Proteomes" id="UP000078090"/>
    </source>
</evidence>
<proteinExistence type="inferred from homology"/>
<organism evidence="9 10">
    <name type="scientific">Methylomonas methanica</name>
    <dbReference type="NCBI Taxonomy" id="421"/>
    <lineage>
        <taxon>Bacteria</taxon>
        <taxon>Pseudomonadati</taxon>
        <taxon>Pseudomonadota</taxon>
        <taxon>Gammaproteobacteria</taxon>
        <taxon>Methylococcales</taxon>
        <taxon>Methylococcaceae</taxon>
        <taxon>Methylomonas</taxon>
    </lineage>
</organism>
<dbReference type="CDD" id="cd02440">
    <property type="entry name" value="AdoMet_MTases"/>
    <property type="match status" value="1"/>
</dbReference>
<dbReference type="Pfam" id="PF10672">
    <property type="entry name" value="Methyltrans_SAM"/>
    <property type="match status" value="1"/>
</dbReference>
<dbReference type="Proteomes" id="UP000078090">
    <property type="component" value="Unassembled WGS sequence"/>
</dbReference>
<dbReference type="EC" id="2.1.1.173" evidence="6"/>
<dbReference type="InterPro" id="IPR004114">
    <property type="entry name" value="THUMP_dom"/>
</dbReference>
<dbReference type="HAMAP" id="MF_01858">
    <property type="entry name" value="23SrRNA_methyltr_KL"/>
    <property type="match status" value="1"/>
</dbReference>
<protein>
    <recommendedName>
        <fullName evidence="6">Ribosomal RNA large subunit methyltransferase K/L</fullName>
    </recommendedName>
    <domain>
        <recommendedName>
            <fullName evidence="6">23S rRNA m2G2445 methyltransferase</fullName>
            <ecNumber evidence="6">2.1.1.173</ecNumber>
        </recommendedName>
        <alternativeName>
            <fullName evidence="6">rRNA (guanine-N(2)-)-methyltransferase RlmL</fullName>
        </alternativeName>
    </domain>
    <domain>
        <recommendedName>
            <fullName evidence="6">23S rRNA m7G2069 methyltransferase</fullName>
            <ecNumber evidence="6">2.1.1.264</ecNumber>
        </recommendedName>
        <alternativeName>
            <fullName evidence="6">rRNA (guanine-N(7)-)-methyltransferase RlmK</fullName>
        </alternativeName>
    </domain>
</protein>
<keyword evidence="1 6" id="KW-0963">Cytoplasm</keyword>
<dbReference type="InterPro" id="IPR053943">
    <property type="entry name" value="RlmKL-like_Mtase_CS"/>
</dbReference>
<dbReference type="RefSeq" id="WP_064008639.1">
    <property type="nucleotide sequence ID" value="NZ_LUUG01000071.1"/>
</dbReference>
<dbReference type="CDD" id="cd11715">
    <property type="entry name" value="THUMP_AdoMetMT"/>
    <property type="match status" value="1"/>
</dbReference>
<comment type="similarity">
    <text evidence="6">Belongs to the methyltransferase superfamily. RlmKL family.</text>
</comment>
<dbReference type="InterPro" id="IPR029063">
    <property type="entry name" value="SAM-dependent_MTases_sf"/>
</dbReference>
<dbReference type="GO" id="GO:0070043">
    <property type="term" value="F:rRNA (guanine-N7-)-methyltransferase activity"/>
    <property type="evidence" value="ECO:0007669"/>
    <property type="project" value="UniProtKB-UniRule"/>
</dbReference>
<evidence type="ECO:0000256" key="5">
    <source>
        <dbReference type="ARBA" id="ARBA00022691"/>
    </source>
</evidence>
<dbReference type="NCBIfam" id="NF008748">
    <property type="entry name" value="PRK11783.1"/>
    <property type="match status" value="1"/>
</dbReference>
<accession>A0A177MFJ0</accession>
<gene>
    <name evidence="6" type="primary">rlmL</name>
    <name evidence="9" type="ORF">A1332_01605</name>
</gene>
<comment type="caution">
    <text evidence="9">The sequence shown here is derived from an EMBL/GenBank/DDBJ whole genome shotgun (WGS) entry which is preliminary data.</text>
</comment>
<dbReference type="Gene3D" id="3.30.750.80">
    <property type="entry name" value="RNA methyltransferase domain (HRMD) like"/>
    <property type="match status" value="1"/>
</dbReference>
<sequence>MTQYPLFATTPKAMEGILANEIKALGGQNVREKMAGVSFDGDLALAYRVCLWSRTANRVFLPLSSFEVKSQQDLYDGVKKINWFEHIKPDDSLAVSFSSKNNPAINNTHFGALKVKDAIVDQMRAKFNKRPNIDTERPSIRVNVYLHNETAQLSLDLSGESLHRRGYRDVNIAAPIKENLAAAILLRAGWPKIAEQGGSLLDPMCGSGTMLLEGAMIAADYAPGLQRDYFGFLGWKKHDATLWQSLLDEAKQRRDIGLSKMPVIVGFDQDRRTVVAALQHVENAGLAGKIHIERRDIADATAAESWPKGLIACNPPYGERLGDEAETSELYRRFGEVLKQRFVGWQVAMIISNPELGFRLGVRSQKPITLFNGALECKLLRFNIEEQTFFEPKAKSQQERIEQISRRTETEQPDNQAEMFANRLRKNLKKIGKWAKQNQVSCYRLYDADLPEYAVAVDVYQGEQTWVNVQEYESPKTIDPAKANQRLAGAMVEIPKVLDIPKEQVFLKIRRKQKSTDQYEKQGESGRFHVVEEGGCKFWVNFEDYLDTGLFLDHRPIRQMIQKQAKGKRFLNLFAYTGSASVHAAVGGAASSVTIDMSNTYLDWAKRNFDLNGIQGDHKLVRANCVEWLAEQAGAKDKPQFDLIFLDPPTFSNSKKMDEAFDIQNDHLHLLRSAVALLAADGVLYFSTNFRRFKLDRQALTDLQIEDISAQTIPEDFARDQKIHYCWRITR</sequence>
<dbReference type="Pfam" id="PF01170">
    <property type="entry name" value="UPF0020"/>
    <property type="match status" value="1"/>
</dbReference>
<dbReference type="PROSITE" id="PS51165">
    <property type="entry name" value="THUMP"/>
    <property type="match status" value="1"/>
</dbReference>
<dbReference type="Pfam" id="PF02926">
    <property type="entry name" value="THUMP"/>
    <property type="match status" value="1"/>
</dbReference>
<dbReference type="AlphaFoldDB" id="A0A177MFJ0"/>
<dbReference type="InterPro" id="IPR000241">
    <property type="entry name" value="RlmKL-like_Mtase"/>
</dbReference>